<keyword evidence="1" id="KW-0472">Membrane</keyword>
<dbReference type="RefSeq" id="WP_212691801.1">
    <property type="nucleotide sequence ID" value="NZ_CP058561.1"/>
</dbReference>
<proteinExistence type="predicted"/>
<gene>
    <name evidence="2" type="ORF">HYG85_00165</name>
</gene>
<evidence type="ECO:0000256" key="1">
    <source>
        <dbReference type="SAM" id="Phobius"/>
    </source>
</evidence>
<keyword evidence="3" id="KW-1185">Reference proteome</keyword>
<reference evidence="2 3" key="1">
    <citation type="submission" date="2020-07" db="EMBL/GenBank/DDBJ databases">
        <title>Vallitalea guaymasensis genome.</title>
        <authorList>
            <person name="Postec A."/>
        </authorList>
    </citation>
    <scope>NUCLEOTIDE SEQUENCE [LARGE SCALE GENOMIC DNA]</scope>
    <source>
        <strain evidence="2 3">Ra1766G1</strain>
    </source>
</reference>
<dbReference type="KEGG" id="vgu:HYG85_00165"/>
<accession>A0A8J8M727</accession>
<feature type="transmembrane region" description="Helical" evidence="1">
    <location>
        <begin position="210"/>
        <end position="229"/>
    </location>
</feature>
<dbReference type="AlphaFoldDB" id="A0A8J8M727"/>
<keyword evidence="1" id="KW-0812">Transmembrane</keyword>
<sequence>MKTKKISKSFIMNMILIILLLTILVLPKTSMEAAKNGLLLWFNVIIPTLFPFILLSNLIINTNIINYINYIFTGLMTRLFNLPGVAGYALITGLLSGYPVGAKITADLLNKKAINSTQAQYMLTFCNNASPMFIIGFIATGLLDNSRIGIFMLITIYAANLITAFIYRVIYGKNLPVIKKSTFKSKVNESINFSLFDDCIMNAITLIVKIGGYIIFFSIILNCFYLIPIKDSLIKNFLFSLIELSNGAKILVNCNSSIQVTFVLLCTLVSFGTFSVHAQTASVLADTKLNINKYILSKIINAVITFITALLITPLII</sequence>
<feature type="transmembrane region" description="Helical" evidence="1">
    <location>
        <begin position="41"/>
        <end position="60"/>
    </location>
</feature>
<protein>
    <recommendedName>
        <fullName evidence="4">Sporulation integral membrane protein YlbJ</fullName>
    </recommendedName>
</protein>
<dbReference type="Proteomes" id="UP000677305">
    <property type="component" value="Chromosome"/>
</dbReference>
<feature type="transmembrane region" description="Helical" evidence="1">
    <location>
        <begin position="150"/>
        <end position="170"/>
    </location>
</feature>
<dbReference type="EMBL" id="CP058561">
    <property type="protein sequence ID" value="QUH27418.1"/>
    <property type="molecule type" value="Genomic_DNA"/>
</dbReference>
<keyword evidence="1" id="KW-1133">Transmembrane helix</keyword>
<evidence type="ECO:0000313" key="2">
    <source>
        <dbReference type="EMBL" id="QUH27418.1"/>
    </source>
</evidence>
<evidence type="ECO:0000313" key="3">
    <source>
        <dbReference type="Proteomes" id="UP000677305"/>
    </source>
</evidence>
<name>A0A8J8M727_9FIRM</name>
<evidence type="ECO:0008006" key="4">
    <source>
        <dbReference type="Google" id="ProtNLM"/>
    </source>
</evidence>
<feature type="transmembrane region" description="Helical" evidence="1">
    <location>
        <begin position="80"/>
        <end position="101"/>
    </location>
</feature>
<feature type="transmembrane region" description="Helical" evidence="1">
    <location>
        <begin position="294"/>
        <end position="316"/>
    </location>
</feature>
<organism evidence="2 3">
    <name type="scientific">Vallitalea guaymasensis</name>
    <dbReference type="NCBI Taxonomy" id="1185412"/>
    <lineage>
        <taxon>Bacteria</taxon>
        <taxon>Bacillati</taxon>
        <taxon>Bacillota</taxon>
        <taxon>Clostridia</taxon>
        <taxon>Lachnospirales</taxon>
        <taxon>Vallitaleaceae</taxon>
        <taxon>Vallitalea</taxon>
    </lineage>
</organism>
<feature type="transmembrane region" description="Helical" evidence="1">
    <location>
        <begin position="121"/>
        <end position="143"/>
    </location>
</feature>